<dbReference type="AlphaFoldDB" id="A0A8J5VQF6"/>
<organism evidence="2 3">
    <name type="scientific">Zizania palustris</name>
    <name type="common">Northern wild rice</name>
    <dbReference type="NCBI Taxonomy" id="103762"/>
    <lineage>
        <taxon>Eukaryota</taxon>
        <taxon>Viridiplantae</taxon>
        <taxon>Streptophyta</taxon>
        <taxon>Embryophyta</taxon>
        <taxon>Tracheophyta</taxon>
        <taxon>Spermatophyta</taxon>
        <taxon>Magnoliopsida</taxon>
        <taxon>Liliopsida</taxon>
        <taxon>Poales</taxon>
        <taxon>Poaceae</taxon>
        <taxon>BOP clade</taxon>
        <taxon>Oryzoideae</taxon>
        <taxon>Oryzeae</taxon>
        <taxon>Zizaniinae</taxon>
        <taxon>Zizania</taxon>
    </lineage>
</organism>
<gene>
    <name evidence="2" type="ORF">GUJ93_ZPchr0001g31239</name>
</gene>
<feature type="region of interest" description="Disordered" evidence="1">
    <location>
        <begin position="143"/>
        <end position="171"/>
    </location>
</feature>
<name>A0A8J5VQF6_ZIZPA</name>
<proteinExistence type="predicted"/>
<dbReference type="Proteomes" id="UP000729402">
    <property type="component" value="Unassembled WGS sequence"/>
</dbReference>
<feature type="region of interest" description="Disordered" evidence="1">
    <location>
        <begin position="40"/>
        <end position="62"/>
    </location>
</feature>
<reference evidence="2" key="2">
    <citation type="submission" date="2021-02" db="EMBL/GenBank/DDBJ databases">
        <authorList>
            <person name="Kimball J.A."/>
            <person name="Haas M.W."/>
            <person name="Macchietto M."/>
            <person name="Kono T."/>
            <person name="Duquette J."/>
            <person name="Shao M."/>
        </authorList>
    </citation>
    <scope>NUCLEOTIDE SEQUENCE</scope>
    <source>
        <tissue evidence="2">Fresh leaf tissue</tissue>
    </source>
</reference>
<keyword evidence="3" id="KW-1185">Reference proteome</keyword>
<sequence length="171" mass="18747">MIEQILAASSTTLPGRSAPAEMETLKQLRQLERITRLSSPLLVQSGSAPTPTRAKNTKEIRREFVPPASVEVTLFTSSHRNNSSTRGSARFVGSRHDSSEPDVAESPYAPNPPPPSFHWELDRADPRGFAGFSFFQGSMSTESWNLETAAPEPGRAKCAPRAGTEQRARRL</sequence>
<evidence type="ECO:0000256" key="1">
    <source>
        <dbReference type="SAM" id="MobiDB-lite"/>
    </source>
</evidence>
<feature type="compositionally biased region" description="Polar residues" evidence="1">
    <location>
        <begin position="40"/>
        <end position="54"/>
    </location>
</feature>
<comment type="caution">
    <text evidence="2">The sequence shown here is derived from an EMBL/GenBank/DDBJ whole genome shotgun (WGS) entry which is preliminary data.</text>
</comment>
<feature type="region of interest" description="Disordered" evidence="1">
    <location>
        <begin position="75"/>
        <end position="123"/>
    </location>
</feature>
<reference evidence="2" key="1">
    <citation type="journal article" date="2021" name="bioRxiv">
        <title>Whole Genome Assembly and Annotation of Northern Wild Rice, Zizania palustris L., Supports a Whole Genome Duplication in the Zizania Genus.</title>
        <authorList>
            <person name="Haas M."/>
            <person name="Kono T."/>
            <person name="Macchietto M."/>
            <person name="Millas R."/>
            <person name="McGilp L."/>
            <person name="Shao M."/>
            <person name="Duquette J."/>
            <person name="Hirsch C.N."/>
            <person name="Kimball J."/>
        </authorList>
    </citation>
    <scope>NUCLEOTIDE SEQUENCE</scope>
    <source>
        <tissue evidence="2">Fresh leaf tissue</tissue>
    </source>
</reference>
<evidence type="ECO:0000313" key="3">
    <source>
        <dbReference type="Proteomes" id="UP000729402"/>
    </source>
</evidence>
<protein>
    <submittedName>
        <fullName evidence="2">Uncharacterized protein</fullName>
    </submittedName>
</protein>
<evidence type="ECO:0000313" key="2">
    <source>
        <dbReference type="EMBL" id="KAG8055998.1"/>
    </source>
</evidence>
<accession>A0A8J5VQF6</accession>
<dbReference type="EMBL" id="JAAALK010000288">
    <property type="protein sequence ID" value="KAG8055998.1"/>
    <property type="molecule type" value="Genomic_DNA"/>
</dbReference>
<feature type="compositionally biased region" description="Polar residues" evidence="1">
    <location>
        <begin position="75"/>
        <end position="87"/>
    </location>
</feature>